<dbReference type="GO" id="GO:0009507">
    <property type="term" value="C:chloroplast"/>
    <property type="evidence" value="ECO:0007669"/>
    <property type="project" value="UniProtKB-SubCell"/>
</dbReference>
<dbReference type="SMART" id="SM00739">
    <property type="entry name" value="KOW"/>
    <property type="match status" value="1"/>
</dbReference>
<dbReference type="GO" id="GO:0003735">
    <property type="term" value="F:structural constituent of ribosome"/>
    <property type="evidence" value="ECO:0007669"/>
    <property type="project" value="InterPro"/>
</dbReference>
<evidence type="ECO:0000256" key="3">
    <source>
        <dbReference type="ARBA" id="ARBA00022528"/>
    </source>
</evidence>
<sequence length="153" mass="17237">MAFVHRHKMKYSPNVSSSRRKSRKAHFTAPSHIRRKLMTAPLSKELQAKYKVRSMPIRKSDEVQVVRGVFKNREGKVTAVYRKKFVIHIDRITREKANGATVNVGIDASKVHITKLKMNKARKEILERKARTGAAGKGKVTEAEVGSNMGGVD</sequence>
<comment type="similarity">
    <text evidence="2">Belongs to the universal ribosomal protein uL24 family.</text>
</comment>
<evidence type="ECO:0000313" key="10">
    <source>
        <dbReference type="Proteomes" id="UP000019335"/>
    </source>
</evidence>
<organism evidence="9 10">
    <name type="scientific">Nannochloropsis gaditana</name>
    <dbReference type="NCBI Taxonomy" id="72520"/>
    <lineage>
        <taxon>Eukaryota</taxon>
        <taxon>Sar</taxon>
        <taxon>Stramenopiles</taxon>
        <taxon>Ochrophyta</taxon>
        <taxon>Eustigmatophyceae</taxon>
        <taxon>Eustigmatales</taxon>
        <taxon>Monodopsidaceae</taxon>
        <taxon>Nannochloropsis</taxon>
    </lineage>
</organism>
<feature type="region of interest" description="Disordered" evidence="7">
    <location>
        <begin position="1"/>
        <end position="27"/>
    </location>
</feature>
<proteinExistence type="inferred from homology"/>
<keyword evidence="4" id="KW-0934">Plastid</keyword>
<protein>
    <submittedName>
        <fullName evidence="9">Translation protein SH3</fullName>
    </submittedName>
</protein>
<dbReference type="CDD" id="cd06089">
    <property type="entry name" value="KOW_RPL26"/>
    <property type="match status" value="1"/>
</dbReference>
<dbReference type="PANTHER" id="PTHR11143">
    <property type="entry name" value="60S RIBOSOMAL PROTEIN L26 FAMILY MEMBER"/>
    <property type="match status" value="1"/>
</dbReference>
<evidence type="ECO:0000256" key="4">
    <source>
        <dbReference type="ARBA" id="ARBA00022640"/>
    </source>
</evidence>
<reference evidence="9 10" key="1">
    <citation type="journal article" date="2014" name="Mol. Plant">
        <title>Chromosome Scale Genome Assembly and Transcriptome Profiling of Nannochloropsis gaditana in Nitrogen Depletion.</title>
        <authorList>
            <person name="Corteggiani Carpinelli E."/>
            <person name="Telatin A."/>
            <person name="Vitulo N."/>
            <person name="Forcato C."/>
            <person name="D'Angelo M."/>
            <person name="Schiavon R."/>
            <person name="Vezzi A."/>
            <person name="Giacometti G.M."/>
            <person name="Morosinotto T."/>
            <person name="Valle G."/>
        </authorList>
    </citation>
    <scope>NUCLEOTIDE SEQUENCE [LARGE SCALE GENOMIC DNA]</scope>
    <source>
        <strain evidence="9 10">B-31</strain>
    </source>
</reference>
<evidence type="ECO:0000259" key="8">
    <source>
        <dbReference type="SMART" id="SM00739"/>
    </source>
</evidence>
<dbReference type="Pfam" id="PF00467">
    <property type="entry name" value="KOW"/>
    <property type="match status" value="1"/>
</dbReference>
<keyword evidence="6" id="KW-0687">Ribonucleoprotein</keyword>
<gene>
    <name evidence="9" type="ORF">Naga_100011g77</name>
</gene>
<feature type="compositionally biased region" description="Basic residues" evidence="7">
    <location>
        <begin position="1"/>
        <end position="10"/>
    </location>
</feature>
<dbReference type="GO" id="GO:0015934">
    <property type="term" value="C:large ribosomal subunit"/>
    <property type="evidence" value="ECO:0007669"/>
    <property type="project" value="InterPro"/>
</dbReference>
<dbReference type="InterPro" id="IPR005824">
    <property type="entry name" value="KOW"/>
</dbReference>
<dbReference type="NCBIfam" id="TIGR01080">
    <property type="entry name" value="rplX_A_E"/>
    <property type="match status" value="1"/>
</dbReference>
<feature type="region of interest" description="Disordered" evidence="7">
    <location>
        <begin position="130"/>
        <end position="153"/>
    </location>
</feature>
<dbReference type="Gene3D" id="2.30.30.30">
    <property type="match status" value="1"/>
</dbReference>
<dbReference type="FunFam" id="2.30.30.30:FF:000009">
    <property type="entry name" value="60S ribosomal protein L26"/>
    <property type="match status" value="1"/>
</dbReference>
<dbReference type="OrthoDB" id="1688503at2759"/>
<keyword evidence="3" id="KW-0150">Chloroplast</keyword>
<keyword evidence="5" id="KW-0689">Ribosomal protein</keyword>
<evidence type="ECO:0000313" key="9">
    <source>
        <dbReference type="EMBL" id="EWM22436.1"/>
    </source>
</evidence>
<evidence type="ECO:0000256" key="2">
    <source>
        <dbReference type="ARBA" id="ARBA00010618"/>
    </source>
</evidence>
<evidence type="ECO:0000256" key="1">
    <source>
        <dbReference type="ARBA" id="ARBA00004229"/>
    </source>
</evidence>
<dbReference type="InterPro" id="IPR008991">
    <property type="entry name" value="Translation_prot_SH3-like_sf"/>
</dbReference>
<dbReference type="InterPro" id="IPR014722">
    <property type="entry name" value="Rib_uL2_dom2"/>
</dbReference>
<comment type="caution">
    <text evidence="9">The sequence shown here is derived from an EMBL/GenBank/DDBJ whole genome shotgun (WGS) entry which is preliminary data.</text>
</comment>
<dbReference type="SUPFAM" id="SSF50104">
    <property type="entry name" value="Translation proteins SH3-like domain"/>
    <property type="match status" value="1"/>
</dbReference>
<dbReference type="Pfam" id="PF16906">
    <property type="entry name" value="Ribosomal_L26"/>
    <property type="match status" value="1"/>
</dbReference>
<dbReference type="InterPro" id="IPR041988">
    <property type="entry name" value="Ribosomal_uL24_KOW"/>
</dbReference>
<name>W7TPY3_9STRA</name>
<feature type="domain" description="KOW" evidence="8">
    <location>
        <begin position="56"/>
        <end position="83"/>
    </location>
</feature>
<dbReference type="AlphaFoldDB" id="W7TPY3"/>
<dbReference type="GO" id="GO:0003723">
    <property type="term" value="F:RNA binding"/>
    <property type="evidence" value="ECO:0007669"/>
    <property type="project" value="InterPro"/>
</dbReference>
<evidence type="ECO:0000256" key="7">
    <source>
        <dbReference type="SAM" id="MobiDB-lite"/>
    </source>
</evidence>
<dbReference type="EMBL" id="AZIL01002191">
    <property type="protein sequence ID" value="EWM22436.1"/>
    <property type="molecule type" value="Genomic_DNA"/>
</dbReference>
<comment type="subcellular location">
    <subcellularLocation>
        <location evidence="1">Plastid</location>
        <location evidence="1">Chloroplast</location>
    </subcellularLocation>
</comment>
<feature type="compositionally biased region" description="Basic residues" evidence="7">
    <location>
        <begin position="18"/>
        <end position="27"/>
    </location>
</feature>
<evidence type="ECO:0000256" key="6">
    <source>
        <dbReference type="ARBA" id="ARBA00023274"/>
    </source>
</evidence>
<keyword evidence="10" id="KW-1185">Reference proteome</keyword>
<dbReference type="InterPro" id="IPR005756">
    <property type="entry name" value="Ribosomal_uL24_euk/arc"/>
</dbReference>
<dbReference type="Proteomes" id="UP000019335">
    <property type="component" value="Unassembled WGS sequence"/>
</dbReference>
<dbReference type="GO" id="GO:0006412">
    <property type="term" value="P:translation"/>
    <property type="evidence" value="ECO:0007669"/>
    <property type="project" value="InterPro"/>
</dbReference>
<accession>W7TPY3</accession>
<evidence type="ECO:0000256" key="5">
    <source>
        <dbReference type="ARBA" id="ARBA00022980"/>
    </source>
</evidence>